<organism evidence="1 2">
    <name type="scientific">Leptosphaeria maculans (strain JN3 / isolate v23.1.3 / race Av1-4-5-6-7-8)</name>
    <name type="common">Blackleg fungus</name>
    <name type="synonym">Phoma lingam</name>
    <dbReference type="NCBI Taxonomy" id="985895"/>
    <lineage>
        <taxon>Eukaryota</taxon>
        <taxon>Fungi</taxon>
        <taxon>Dikarya</taxon>
        <taxon>Ascomycota</taxon>
        <taxon>Pezizomycotina</taxon>
        <taxon>Dothideomycetes</taxon>
        <taxon>Pleosporomycetidae</taxon>
        <taxon>Pleosporales</taxon>
        <taxon>Pleosporineae</taxon>
        <taxon>Leptosphaeriaceae</taxon>
        <taxon>Plenodomus</taxon>
        <taxon>Plenodomus lingam/Leptosphaeria maculans species complex</taxon>
    </lineage>
</organism>
<evidence type="ECO:0000313" key="1">
    <source>
        <dbReference type="EMBL" id="CBY01447.1"/>
    </source>
</evidence>
<accession>E5AE08</accession>
<keyword evidence="2" id="KW-1185">Reference proteome</keyword>
<dbReference type="HOGENOM" id="CLU_3320187_0_0_1"/>
<evidence type="ECO:0000313" key="2">
    <source>
        <dbReference type="Proteomes" id="UP000002668"/>
    </source>
</evidence>
<dbReference type="AlphaFoldDB" id="E5AE08"/>
<sequence>MARQHVKRAFIDTTTSSPIHTVASKDGGMTALVPVLGNK</sequence>
<dbReference type="VEuPathDB" id="FungiDB:LEMA_uP002340.1"/>
<proteinExistence type="predicted"/>
<reference evidence="2" key="1">
    <citation type="journal article" date="2011" name="Nat. Commun.">
        <title>Effector diversification within compartments of the Leptosphaeria maculans genome affected by Repeat-Induced Point mutations.</title>
        <authorList>
            <person name="Rouxel T."/>
            <person name="Grandaubert J."/>
            <person name="Hane J.K."/>
            <person name="Hoede C."/>
            <person name="van de Wouw A.P."/>
            <person name="Couloux A."/>
            <person name="Dominguez V."/>
            <person name="Anthouard V."/>
            <person name="Bally P."/>
            <person name="Bourras S."/>
            <person name="Cozijnsen A.J."/>
            <person name="Ciuffetti L.M."/>
            <person name="Degrave A."/>
            <person name="Dilmaghani A."/>
            <person name="Duret L."/>
            <person name="Fudal I."/>
            <person name="Goodwin S.B."/>
            <person name="Gout L."/>
            <person name="Glaser N."/>
            <person name="Linglin J."/>
            <person name="Kema G.H.J."/>
            <person name="Lapalu N."/>
            <person name="Lawrence C.B."/>
            <person name="May K."/>
            <person name="Meyer M."/>
            <person name="Ollivier B."/>
            <person name="Poulain J."/>
            <person name="Schoch C.L."/>
            <person name="Simon A."/>
            <person name="Spatafora J.W."/>
            <person name="Stachowiak A."/>
            <person name="Turgeon B.G."/>
            <person name="Tyler B.M."/>
            <person name="Vincent D."/>
            <person name="Weissenbach J."/>
            <person name="Amselem J."/>
            <person name="Quesneville H."/>
            <person name="Oliver R.P."/>
            <person name="Wincker P."/>
            <person name="Balesdent M.-H."/>
            <person name="Howlett B.J."/>
        </authorList>
    </citation>
    <scope>NUCLEOTIDE SEQUENCE [LARGE SCALE GENOMIC DNA]</scope>
    <source>
        <strain evidence="2">JN3 / isolate v23.1.3 / race Av1-4-5-6-7-8</strain>
    </source>
</reference>
<dbReference type="GeneID" id="13290739"/>
<protein>
    <submittedName>
        <fullName evidence="1">Predicted protein</fullName>
    </submittedName>
</protein>
<dbReference type="Proteomes" id="UP000002668">
    <property type="component" value="Genome"/>
</dbReference>
<name>E5AE08_LEPMJ</name>
<dbReference type="InParanoid" id="E5AE08"/>
<dbReference type="EMBL" id="FP929139">
    <property type="protein sequence ID" value="CBY01447.1"/>
    <property type="molecule type" value="Genomic_DNA"/>
</dbReference>
<gene>
    <name evidence="1" type="ORF">LEMA_uP002340.1</name>
</gene>